<dbReference type="InterPro" id="IPR036779">
    <property type="entry name" value="LysM_dom_sf"/>
</dbReference>
<dbReference type="SUPFAM" id="SSF48371">
    <property type="entry name" value="ARM repeat"/>
    <property type="match status" value="1"/>
</dbReference>
<dbReference type="PANTHER" id="PTHR33734">
    <property type="entry name" value="LYSM DOMAIN-CONTAINING GPI-ANCHORED PROTEIN 2"/>
    <property type="match status" value="1"/>
</dbReference>
<feature type="domain" description="LysM" evidence="1">
    <location>
        <begin position="1"/>
        <end position="45"/>
    </location>
</feature>
<dbReference type="EMBL" id="BMKR01000040">
    <property type="protein sequence ID" value="GGG06074.1"/>
    <property type="molecule type" value="Genomic_DNA"/>
</dbReference>
<reference evidence="2" key="2">
    <citation type="submission" date="2020-09" db="EMBL/GenBank/DDBJ databases">
        <authorList>
            <person name="Sun Q."/>
            <person name="Zhou Y."/>
        </authorList>
    </citation>
    <scope>NUCLEOTIDE SEQUENCE</scope>
    <source>
        <strain evidence="2">CGMCC 1.16134</strain>
    </source>
</reference>
<dbReference type="InterPro" id="IPR011989">
    <property type="entry name" value="ARM-like"/>
</dbReference>
<dbReference type="Pfam" id="PF13646">
    <property type="entry name" value="HEAT_2"/>
    <property type="match status" value="1"/>
</dbReference>
<dbReference type="Proteomes" id="UP000637643">
    <property type="component" value="Unassembled WGS sequence"/>
</dbReference>
<keyword evidence="3" id="KW-1185">Reference proteome</keyword>
<sequence>MLYIVQSGDTLSAIAQRFQTTMPAIMAANVICNPNYIFIGMPLIIPDPNIPLPKAGGSPYYVVMPSDSLWCLSQQFATTPETLIQANQSANPDLITAGSELLVSTYQVNPVSLYNSWNISEEQCSYINSIWDEALYHQEFQWEALGQTAVPYLTKLLNHSCNTIRDSAVRSLGRIGTGAAVRAALEQALLNDPDEIVVDSARIGLMRMDLIPVWTKRIHLTTSDTELHNAPAFDSTYTLLTKATPVIVLRWYIPSPTGDISGPGALAVFDLVQVVATGRVGFLARAGDATITLL</sequence>
<protein>
    <recommendedName>
        <fullName evidence="1">LysM domain-containing protein</fullName>
    </recommendedName>
</protein>
<dbReference type="CDD" id="cd00118">
    <property type="entry name" value="LysM"/>
    <property type="match status" value="2"/>
</dbReference>
<comment type="caution">
    <text evidence="2">The sequence shown here is derived from an EMBL/GenBank/DDBJ whole genome shotgun (WGS) entry which is preliminary data.</text>
</comment>
<evidence type="ECO:0000259" key="1">
    <source>
        <dbReference type="PROSITE" id="PS51782"/>
    </source>
</evidence>
<dbReference type="SMART" id="SM00257">
    <property type="entry name" value="LysM"/>
    <property type="match status" value="2"/>
</dbReference>
<dbReference type="PROSITE" id="PS51782">
    <property type="entry name" value="LYSM"/>
    <property type="match status" value="2"/>
</dbReference>
<dbReference type="AlphaFoldDB" id="A0A917D1B8"/>
<dbReference type="Gene3D" id="1.25.10.10">
    <property type="entry name" value="Leucine-rich Repeat Variant"/>
    <property type="match status" value="1"/>
</dbReference>
<dbReference type="RefSeq" id="WP_189031106.1">
    <property type="nucleotide sequence ID" value="NZ_BMKR01000040.1"/>
</dbReference>
<evidence type="ECO:0000313" key="2">
    <source>
        <dbReference type="EMBL" id="GGG06074.1"/>
    </source>
</evidence>
<evidence type="ECO:0000313" key="3">
    <source>
        <dbReference type="Proteomes" id="UP000637643"/>
    </source>
</evidence>
<accession>A0A917D1B8</accession>
<feature type="domain" description="LysM" evidence="1">
    <location>
        <begin position="59"/>
        <end position="103"/>
    </location>
</feature>
<dbReference type="Pfam" id="PF01476">
    <property type="entry name" value="LysM"/>
    <property type="match status" value="2"/>
</dbReference>
<proteinExistence type="predicted"/>
<dbReference type="PANTHER" id="PTHR33734:SF22">
    <property type="entry name" value="MEMBRANE-BOUND LYTIC MUREIN TRANSGLYCOSYLASE D"/>
    <property type="match status" value="1"/>
</dbReference>
<reference evidence="2" key="1">
    <citation type="journal article" date="2014" name="Int. J. Syst. Evol. Microbiol.">
        <title>Complete genome sequence of Corynebacterium casei LMG S-19264T (=DSM 44701T), isolated from a smear-ripened cheese.</title>
        <authorList>
            <consortium name="US DOE Joint Genome Institute (JGI-PGF)"/>
            <person name="Walter F."/>
            <person name="Albersmeier A."/>
            <person name="Kalinowski J."/>
            <person name="Ruckert C."/>
        </authorList>
    </citation>
    <scope>NUCLEOTIDE SEQUENCE</scope>
    <source>
        <strain evidence="2">CGMCC 1.16134</strain>
    </source>
</reference>
<gene>
    <name evidence="2" type="ORF">GCM10010912_58400</name>
</gene>
<name>A0A917D1B8_9BACL</name>
<organism evidence="2 3">
    <name type="scientific">Paenibacillus albidus</name>
    <dbReference type="NCBI Taxonomy" id="2041023"/>
    <lineage>
        <taxon>Bacteria</taxon>
        <taxon>Bacillati</taxon>
        <taxon>Bacillota</taxon>
        <taxon>Bacilli</taxon>
        <taxon>Bacillales</taxon>
        <taxon>Paenibacillaceae</taxon>
        <taxon>Paenibacillus</taxon>
    </lineage>
</organism>
<dbReference type="Gene3D" id="3.10.350.10">
    <property type="entry name" value="LysM domain"/>
    <property type="match status" value="2"/>
</dbReference>
<dbReference type="InterPro" id="IPR016024">
    <property type="entry name" value="ARM-type_fold"/>
</dbReference>
<dbReference type="SUPFAM" id="SSF54106">
    <property type="entry name" value="LysM domain"/>
    <property type="match status" value="1"/>
</dbReference>
<dbReference type="InterPro" id="IPR018392">
    <property type="entry name" value="LysM"/>
</dbReference>